<dbReference type="RefSeq" id="WP_348397691.1">
    <property type="nucleotide sequence ID" value="NZ_CP136600.1"/>
</dbReference>
<evidence type="ECO:0000256" key="2">
    <source>
        <dbReference type="ARBA" id="ARBA00022722"/>
    </source>
</evidence>
<evidence type="ECO:0000313" key="6">
    <source>
        <dbReference type="EMBL" id="WOH38925.1"/>
    </source>
</evidence>
<dbReference type="SUPFAM" id="SSF53098">
    <property type="entry name" value="Ribonuclease H-like"/>
    <property type="match status" value="1"/>
</dbReference>
<dbReference type="InterPro" id="IPR006054">
    <property type="entry name" value="DnaQ"/>
</dbReference>
<evidence type="ECO:0000259" key="5">
    <source>
        <dbReference type="SMART" id="SM00479"/>
    </source>
</evidence>
<protein>
    <recommendedName>
        <fullName evidence="1">DNA-directed DNA polymerase</fullName>
        <ecNumber evidence="1">2.7.7.7</ecNumber>
    </recommendedName>
</protein>
<sequence length="206" mass="23028">MPNLNANSIVVLDFETTGLSPQQGDRAIEIGAVKICDGVVVDSFQELMNPGRPISTFIAEYTGITNAMLRTAAPCAEVMARFADFIGDDNLLAHNASFDKKFLDAEFARIDHNYAGEFACTLLTSRRIYQDAPNHKLGTLVNYKNLAEDGAFHRALFDAQMTTKLWLVMLDDMRNTYQLNNIEFSLIKQLAKTSKANTSRFLSNYQ</sequence>
<dbReference type="InterPro" id="IPR012337">
    <property type="entry name" value="RNaseH-like_sf"/>
</dbReference>
<reference evidence="6 7" key="1">
    <citation type="submission" date="2023-09" db="EMBL/GenBank/DDBJ databases">
        <authorList>
            <person name="Qi X."/>
        </authorList>
    </citation>
    <scope>NUCLEOTIDE SEQUENCE [LARGE SCALE GENOMIC DNA]</scope>
    <source>
        <strain evidence="6 7">S1-1</strain>
    </source>
</reference>
<dbReference type="PANTHER" id="PTHR30231:SF37">
    <property type="entry name" value="EXODEOXYRIBONUCLEASE 10"/>
    <property type="match status" value="1"/>
</dbReference>
<accession>A0ABZ0GSW9</accession>
<dbReference type="EMBL" id="CP136600">
    <property type="protein sequence ID" value="WOH38925.1"/>
    <property type="molecule type" value="Genomic_DNA"/>
</dbReference>
<feature type="domain" description="Exonuclease" evidence="5">
    <location>
        <begin position="8"/>
        <end position="175"/>
    </location>
</feature>
<dbReference type="Pfam" id="PF00929">
    <property type="entry name" value="RNase_T"/>
    <property type="match status" value="1"/>
</dbReference>
<comment type="catalytic activity">
    <reaction evidence="4">
        <text>DNA(n) + a 2'-deoxyribonucleoside 5'-triphosphate = DNA(n+1) + diphosphate</text>
        <dbReference type="Rhea" id="RHEA:22508"/>
        <dbReference type="Rhea" id="RHEA-COMP:17339"/>
        <dbReference type="Rhea" id="RHEA-COMP:17340"/>
        <dbReference type="ChEBI" id="CHEBI:33019"/>
        <dbReference type="ChEBI" id="CHEBI:61560"/>
        <dbReference type="ChEBI" id="CHEBI:173112"/>
        <dbReference type="EC" id="2.7.7.7"/>
    </reaction>
</comment>
<dbReference type="SMART" id="SM00479">
    <property type="entry name" value="EXOIII"/>
    <property type="match status" value="1"/>
</dbReference>
<dbReference type="InterPro" id="IPR013520">
    <property type="entry name" value="Ribonucl_H"/>
</dbReference>
<dbReference type="PANTHER" id="PTHR30231">
    <property type="entry name" value="DNA POLYMERASE III SUBUNIT EPSILON"/>
    <property type="match status" value="1"/>
</dbReference>
<dbReference type="GO" id="GO:0004527">
    <property type="term" value="F:exonuclease activity"/>
    <property type="evidence" value="ECO:0007669"/>
    <property type="project" value="UniProtKB-KW"/>
</dbReference>
<dbReference type="EC" id="2.7.7.7" evidence="1"/>
<dbReference type="Gene3D" id="3.30.420.10">
    <property type="entry name" value="Ribonuclease H-like superfamily/Ribonuclease H"/>
    <property type="match status" value="1"/>
</dbReference>
<evidence type="ECO:0000256" key="4">
    <source>
        <dbReference type="ARBA" id="ARBA00049244"/>
    </source>
</evidence>
<keyword evidence="7" id="KW-1185">Reference proteome</keyword>
<evidence type="ECO:0000313" key="7">
    <source>
        <dbReference type="Proteomes" id="UP001301442"/>
    </source>
</evidence>
<evidence type="ECO:0000256" key="1">
    <source>
        <dbReference type="ARBA" id="ARBA00012417"/>
    </source>
</evidence>
<proteinExistence type="predicted"/>
<keyword evidence="3 6" id="KW-0269">Exonuclease</keyword>
<evidence type="ECO:0000256" key="3">
    <source>
        <dbReference type="ARBA" id="ARBA00022839"/>
    </source>
</evidence>
<dbReference type="NCBIfam" id="TIGR00573">
    <property type="entry name" value="dnaq"/>
    <property type="match status" value="1"/>
</dbReference>
<dbReference type="Proteomes" id="UP001301442">
    <property type="component" value="Chromosome"/>
</dbReference>
<keyword evidence="2" id="KW-0540">Nuclease</keyword>
<organism evidence="6 7">
    <name type="scientific">Thalassotalea fonticola</name>
    <dbReference type="NCBI Taxonomy" id="3065649"/>
    <lineage>
        <taxon>Bacteria</taxon>
        <taxon>Pseudomonadati</taxon>
        <taxon>Pseudomonadota</taxon>
        <taxon>Gammaproteobacteria</taxon>
        <taxon>Alteromonadales</taxon>
        <taxon>Colwelliaceae</taxon>
        <taxon>Thalassotalea</taxon>
    </lineage>
</organism>
<dbReference type="CDD" id="cd06127">
    <property type="entry name" value="DEDDh"/>
    <property type="match status" value="1"/>
</dbReference>
<keyword evidence="3 6" id="KW-0378">Hydrolase</keyword>
<name>A0ABZ0GSW9_9GAMM</name>
<gene>
    <name evidence="6" type="ORF">RI844_06815</name>
</gene>
<dbReference type="InterPro" id="IPR036397">
    <property type="entry name" value="RNaseH_sf"/>
</dbReference>